<keyword evidence="3" id="KW-0238">DNA-binding</keyword>
<dbReference type="Gene3D" id="1.20.140.160">
    <property type="match status" value="1"/>
</dbReference>
<evidence type="ECO:0000256" key="4">
    <source>
        <dbReference type="ARBA" id="ARBA00023163"/>
    </source>
</evidence>
<evidence type="ECO:0000259" key="5">
    <source>
        <dbReference type="Pfam" id="PF04545"/>
    </source>
</evidence>
<keyword evidence="4" id="KW-0804">Transcription</keyword>
<dbReference type="OrthoDB" id="4319700at2"/>
<sequence>MLHDGVAGLPGRRRRDDLARRDRRILYLRFFKRWTQQEIADELGVTQMQVSRLLARVLGRLRTLVATAAPGRVDAR</sequence>
<evidence type="ECO:0000313" key="7">
    <source>
        <dbReference type="Proteomes" id="UP000295217"/>
    </source>
</evidence>
<dbReference type="GO" id="GO:0003677">
    <property type="term" value="F:DNA binding"/>
    <property type="evidence" value="ECO:0007669"/>
    <property type="project" value="UniProtKB-KW"/>
</dbReference>
<keyword evidence="2" id="KW-0731">Sigma factor</keyword>
<dbReference type="CDD" id="cd06171">
    <property type="entry name" value="Sigma70_r4"/>
    <property type="match status" value="1"/>
</dbReference>
<evidence type="ECO:0000313" key="6">
    <source>
        <dbReference type="EMBL" id="TDD69091.1"/>
    </source>
</evidence>
<evidence type="ECO:0000256" key="2">
    <source>
        <dbReference type="ARBA" id="ARBA00023082"/>
    </source>
</evidence>
<dbReference type="GO" id="GO:0006352">
    <property type="term" value="P:DNA-templated transcription initiation"/>
    <property type="evidence" value="ECO:0007669"/>
    <property type="project" value="InterPro"/>
</dbReference>
<dbReference type="InterPro" id="IPR007630">
    <property type="entry name" value="RNA_pol_sigma70_r4"/>
</dbReference>
<dbReference type="AlphaFoldDB" id="A0A4R5AAC9"/>
<dbReference type="GO" id="GO:0016987">
    <property type="term" value="F:sigma factor activity"/>
    <property type="evidence" value="ECO:0007669"/>
    <property type="project" value="UniProtKB-KW"/>
</dbReference>
<name>A0A4R5AAC9_9ACTN</name>
<dbReference type="NCBIfam" id="TIGR02937">
    <property type="entry name" value="sigma70-ECF"/>
    <property type="match status" value="1"/>
</dbReference>
<gene>
    <name evidence="6" type="ORF">E1262_13785</name>
</gene>
<dbReference type="SUPFAM" id="SSF88659">
    <property type="entry name" value="Sigma3 and sigma4 domains of RNA polymerase sigma factors"/>
    <property type="match status" value="1"/>
</dbReference>
<dbReference type="EMBL" id="SMLB01000016">
    <property type="protein sequence ID" value="TDD69091.1"/>
    <property type="molecule type" value="Genomic_DNA"/>
</dbReference>
<organism evidence="6 7">
    <name type="scientific">Jiangella aurantiaca</name>
    <dbReference type="NCBI Taxonomy" id="2530373"/>
    <lineage>
        <taxon>Bacteria</taxon>
        <taxon>Bacillati</taxon>
        <taxon>Actinomycetota</taxon>
        <taxon>Actinomycetes</taxon>
        <taxon>Jiangellales</taxon>
        <taxon>Jiangellaceae</taxon>
        <taxon>Jiangella</taxon>
    </lineage>
</organism>
<evidence type="ECO:0000256" key="1">
    <source>
        <dbReference type="ARBA" id="ARBA00023015"/>
    </source>
</evidence>
<dbReference type="Proteomes" id="UP000295217">
    <property type="component" value="Unassembled WGS sequence"/>
</dbReference>
<proteinExistence type="predicted"/>
<dbReference type="Pfam" id="PF04545">
    <property type="entry name" value="Sigma70_r4"/>
    <property type="match status" value="1"/>
</dbReference>
<dbReference type="InterPro" id="IPR013324">
    <property type="entry name" value="RNA_pol_sigma_r3/r4-like"/>
</dbReference>
<evidence type="ECO:0000256" key="3">
    <source>
        <dbReference type="ARBA" id="ARBA00023125"/>
    </source>
</evidence>
<feature type="domain" description="RNA polymerase sigma-70 region 4" evidence="5">
    <location>
        <begin position="17"/>
        <end position="62"/>
    </location>
</feature>
<comment type="caution">
    <text evidence="6">The sequence shown here is derived from an EMBL/GenBank/DDBJ whole genome shotgun (WGS) entry which is preliminary data.</text>
</comment>
<dbReference type="PANTHER" id="PTHR30385:SF4">
    <property type="entry name" value="RNA POLYMERASE SIGMA-E FACTOR"/>
    <property type="match status" value="1"/>
</dbReference>
<protein>
    <submittedName>
        <fullName evidence="6">Sigma-70 family RNA polymerase sigma factor</fullName>
    </submittedName>
</protein>
<keyword evidence="1" id="KW-0805">Transcription regulation</keyword>
<reference evidence="6 7" key="1">
    <citation type="submission" date="2019-02" db="EMBL/GenBank/DDBJ databases">
        <title>Draft genome sequences of novel Actinobacteria.</title>
        <authorList>
            <person name="Sahin N."/>
            <person name="Ay H."/>
            <person name="Saygin H."/>
        </authorList>
    </citation>
    <scope>NUCLEOTIDE SEQUENCE [LARGE SCALE GENOMIC DNA]</scope>
    <source>
        <strain evidence="6 7">8K307</strain>
    </source>
</reference>
<dbReference type="PANTHER" id="PTHR30385">
    <property type="entry name" value="SIGMA FACTOR F FLAGELLAR"/>
    <property type="match status" value="1"/>
</dbReference>
<dbReference type="InterPro" id="IPR014284">
    <property type="entry name" value="RNA_pol_sigma-70_dom"/>
</dbReference>
<keyword evidence="7" id="KW-1185">Reference proteome</keyword>
<accession>A0A4R5AAC9</accession>